<keyword evidence="1" id="KW-1133">Transmembrane helix</keyword>
<reference evidence="3 4" key="1">
    <citation type="submission" date="2023-07" db="EMBL/GenBank/DDBJ databases">
        <authorList>
            <person name="Girao M."/>
            <person name="Carvalho M.F."/>
        </authorList>
    </citation>
    <scope>NUCLEOTIDE SEQUENCE [LARGE SCALE GENOMIC DNA]</scope>
    <source>
        <strain evidence="3 4">66/93</strain>
    </source>
</reference>
<comment type="caution">
    <text evidence="3">The sequence shown here is derived from an EMBL/GenBank/DDBJ whole genome shotgun (WGS) entry which is preliminary data.</text>
</comment>
<dbReference type="EMBL" id="JAUUCC010000015">
    <property type="protein sequence ID" value="MEE2050444.1"/>
    <property type="molecule type" value="Genomic_DNA"/>
</dbReference>
<keyword evidence="1" id="KW-0812">Transmembrane</keyword>
<dbReference type="Pfam" id="PF07811">
    <property type="entry name" value="TadE"/>
    <property type="match status" value="1"/>
</dbReference>
<protein>
    <submittedName>
        <fullName evidence="3">Pilus assembly protein</fullName>
    </submittedName>
</protein>
<proteinExistence type="predicted"/>
<dbReference type="RefSeq" id="WP_330157664.1">
    <property type="nucleotide sequence ID" value="NZ_BAAAJA010000046.1"/>
</dbReference>
<feature type="transmembrane region" description="Helical" evidence="1">
    <location>
        <begin position="12"/>
        <end position="35"/>
    </location>
</feature>
<accession>A0ABU7KN41</accession>
<name>A0ABU7KN41_9ACTN</name>
<organism evidence="3 4">
    <name type="scientific">Nocardiopsis tropica</name>
    <dbReference type="NCBI Taxonomy" id="109330"/>
    <lineage>
        <taxon>Bacteria</taxon>
        <taxon>Bacillati</taxon>
        <taxon>Actinomycetota</taxon>
        <taxon>Actinomycetes</taxon>
        <taxon>Streptosporangiales</taxon>
        <taxon>Nocardiopsidaceae</taxon>
        <taxon>Nocardiopsis</taxon>
    </lineage>
</organism>
<evidence type="ECO:0000256" key="1">
    <source>
        <dbReference type="SAM" id="Phobius"/>
    </source>
</evidence>
<dbReference type="Proteomes" id="UP001348641">
    <property type="component" value="Unassembled WGS sequence"/>
</dbReference>
<sequence length="128" mass="13507">MKRLAGHGDRGSADVLFAVPLMFAMLLGILQYGMWTHAHHRAQAVATEALAAGRAFDGSARQGRERGHAMVQDLGGAVLQDVRVRVERRAGTTRATVTGTAVSLVPGWYPPVETTLSGPTEHVPGAGP</sequence>
<gene>
    <name evidence="3" type="ORF">Q8A49_08035</name>
</gene>
<evidence type="ECO:0000313" key="4">
    <source>
        <dbReference type="Proteomes" id="UP001348641"/>
    </source>
</evidence>
<evidence type="ECO:0000313" key="3">
    <source>
        <dbReference type="EMBL" id="MEE2050444.1"/>
    </source>
</evidence>
<evidence type="ECO:0000259" key="2">
    <source>
        <dbReference type="Pfam" id="PF07811"/>
    </source>
</evidence>
<dbReference type="InterPro" id="IPR012495">
    <property type="entry name" value="TadE-like_dom"/>
</dbReference>
<keyword evidence="1" id="KW-0472">Membrane</keyword>
<feature type="domain" description="TadE-like" evidence="2">
    <location>
        <begin position="18"/>
        <end position="49"/>
    </location>
</feature>